<dbReference type="Proteomes" id="UP000092482">
    <property type="component" value="Chromosome"/>
</dbReference>
<dbReference type="AlphaFoldDB" id="A0A1B1N8L7"/>
<feature type="transmembrane region" description="Helical" evidence="2">
    <location>
        <begin position="46"/>
        <end position="65"/>
    </location>
</feature>
<evidence type="ECO:0000256" key="1">
    <source>
        <dbReference type="SAM" id="MobiDB-lite"/>
    </source>
</evidence>
<evidence type="ECO:0000313" key="4">
    <source>
        <dbReference type="Proteomes" id="UP000092482"/>
    </source>
</evidence>
<protein>
    <submittedName>
        <fullName evidence="3">Uncharacterized protein</fullName>
    </submittedName>
</protein>
<feature type="region of interest" description="Disordered" evidence="1">
    <location>
        <begin position="115"/>
        <end position="141"/>
    </location>
</feature>
<proteinExistence type="predicted"/>
<dbReference type="RefSeq" id="WP_157621693.1">
    <property type="nucleotide sequence ID" value="NZ_CP014989.1"/>
</dbReference>
<reference evidence="3 4" key="1">
    <citation type="submission" date="2016-03" db="EMBL/GenBank/DDBJ databases">
        <title>Shallow-sea hydrothermal system.</title>
        <authorList>
            <person name="Tang K."/>
        </authorList>
    </citation>
    <scope>NUCLEOTIDE SEQUENCE [LARGE SCALE GENOMIC DNA]</scope>
    <source>
        <strain evidence="3 4">JLT9</strain>
    </source>
</reference>
<keyword evidence="2" id="KW-0812">Transmembrane</keyword>
<feature type="transmembrane region" description="Helical" evidence="2">
    <location>
        <begin position="95"/>
        <end position="112"/>
    </location>
</feature>
<gene>
    <name evidence="3" type="ORF">SGUI_0370</name>
</gene>
<evidence type="ECO:0000256" key="2">
    <source>
        <dbReference type="SAM" id="Phobius"/>
    </source>
</evidence>
<organism evidence="3 4">
    <name type="scientific">Serinicoccus hydrothermalis</name>
    <dbReference type="NCBI Taxonomy" id="1758689"/>
    <lineage>
        <taxon>Bacteria</taxon>
        <taxon>Bacillati</taxon>
        <taxon>Actinomycetota</taxon>
        <taxon>Actinomycetes</taxon>
        <taxon>Micrococcales</taxon>
        <taxon>Ornithinimicrobiaceae</taxon>
        <taxon>Serinicoccus</taxon>
    </lineage>
</organism>
<sequence>MPRVGRAGSLVAALATWFVLVLVLAAGGFAIGAMIPCEGGLECLDYPFGGALLGALLGAVAAAVLAARWMRWWWLPTTIVLVVPAVMLAEVDETLSLVLVLMAPVVAGLTAVGPRAGESGARDAGADENGADDVGAGEPGAGERRRAWLPGAVALACAVALATGTWIVLDREERREEIAELEAVGADLVAPVGREDLSVWTVTGLSGDLVSYIVARGEIPDAAYLDVDIRPGGGDCLTLTDNRPCEDLGDGLSVYRQPESDHYVVYVDLGGSNVRLTDRTNFDGVPGWTEDETVELARELQPVDAAWLVDHERQ</sequence>
<dbReference type="STRING" id="1758689.SGUI_0370"/>
<dbReference type="OrthoDB" id="4867487at2"/>
<feature type="transmembrane region" description="Helical" evidence="2">
    <location>
        <begin position="147"/>
        <end position="169"/>
    </location>
</feature>
<keyword evidence="2" id="KW-1133">Transmembrane helix</keyword>
<accession>A0A1B1N8L7</accession>
<dbReference type="EMBL" id="CP014989">
    <property type="protein sequence ID" value="ANS77766.1"/>
    <property type="molecule type" value="Genomic_DNA"/>
</dbReference>
<keyword evidence="2" id="KW-0472">Membrane</keyword>
<name>A0A1B1N8L7_9MICO</name>
<feature type="transmembrane region" description="Helical" evidence="2">
    <location>
        <begin position="72"/>
        <end position="89"/>
    </location>
</feature>
<dbReference type="KEGG" id="serj:SGUI_0370"/>
<keyword evidence="4" id="KW-1185">Reference proteome</keyword>
<evidence type="ECO:0000313" key="3">
    <source>
        <dbReference type="EMBL" id="ANS77766.1"/>
    </source>
</evidence>